<accession>A0AA36F170</accession>
<evidence type="ECO:0008006" key="3">
    <source>
        <dbReference type="Google" id="ProtNLM"/>
    </source>
</evidence>
<reference evidence="1" key="1">
    <citation type="submission" date="2023-08" db="EMBL/GenBank/DDBJ databases">
        <authorList>
            <person name="Alioto T."/>
            <person name="Alioto T."/>
            <person name="Gomez Garrido J."/>
        </authorList>
    </citation>
    <scope>NUCLEOTIDE SEQUENCE</scope>
</reference>
<protein>
    <recommendedName>
        <fullName evidence="3">RNA-directed DNA polymerase from mobile element jockey-like</fullName>
    </recommendedName>
</protein>
<sequence>MQDYQAYIRTRNKATNACRKAKKKLEKMVATQAKKSPKSFWSYVKSKTKSKTGIADLKRSEGSKTTTDKEKADLLNTFFQSVFTVEKEGDLPDIPEYTYDTELTNLNIPVEQVHKQLTSLKIAKAPGPDGISPRILSDLSNVLALPITIVYRKINGYKQNPRRVENC</sequence>
<proteinExistence type="predicted"/>
<dbReference type="PANTHER" id="PTHR33395">
    <property type="entry name" value="TRANSCRIPTASE, PUTATIVE-RELATED-RELATED"/>
    <property type="match status" value="1"/>
</dbReference>
<dbReference type="AlphaFoldDB" id="A0AA36F170"/>
<gene>
    <name evidence="1" type="ORF">OCTVUL_1B004382</name>
</gene>
<keyword evidence="2" id="KW-1185">Reference proteome</keyword>
<evidence type="ECO:0000313" key="2">
    <source>
        <dbReference type="Proteomes" id="UP001162480"/>
    </source>
</evidence>
<dbReference type="Proteomes" id="UP001162480">
    <property type="component" value="Chromosome 3"/>
</dbReference>
<organism evidence="1 2">
    <name type="scientific">Octopus vulgaris</name>
    <name type="common">Common octopus</name>
    <dbReference type="NCBI Taxonomy" id="6645"/>
    <lineage>
        <taxon>Eukaryota</taxon>
        <taxon>Metazoa</taxon>
        <taxon>Spiralia</taxon>
        <taxon>Lophotrochozoa</taxon>
        <taxon>Mollusca</taxon>
        <taxon>Cephalopoda</taxon>
        <taxon>Coleoidea</taxon>
        <taxon>Octopodiformes</taxon>
        <taxon>Octopoda</taxon>
        <taxon>Incirrata</taxon>
        <taxon>Octopodidae</taxon>
        <taxon>Octopus</taxon>
    </lineage>
</organism>
<dbReference type="EMBL" id="OX597816">
    <property type="protein sequence ID" value="CAI9719750.1"/>
    <property type="molecule type" value="Genomic_DNA"/>
</dbReference>
<evidence type="ECO:0000313" key="1">
    <source>
        <dbReference type="EMBL" id="CAI9719750.1"/>
    </source>
</evidence>
<dbReference type="PANTHER" id="PTHR33395:SF22">
    <property type="entry name" value="REVERSE TRANSCRIPTASE DOMAIN-CONTAINING PROTEIN"/>
    <property type="match status" value="1"/>
</dbReference>
<name>A0AA36F170_OCTVU</name>